<dbReference type="RefSeq" id="WP_111342219.1">
    <property type="nucleotide sequence ID" value="NZ_QLII01000001.1"/>
</dbReference>
<dbReference type="EMBL" id="QLII01000001">
    <property type="protein sequence ID" value="RAI74695.1"/>
    <property type="molecule type" value="Genomic_DNA"/>
</dbReference>
<dbReference type="AlphaFoldDB" id="A0A327NIM2"/>
<name>A0A327NIM2_9BACT</name>
<sequence>MLVKGKYAVRSLNRAQVLLHLHQGKTPTQVATLLPVSEATVYNLQKRYLTEGLMSALGEKPRPGQPSKFDKVAQAHLTALACSQAPQGRSRWTLRLLADRFVELRLVESISHKTVGEQLKKISRRAAPLSPGSNNSGASVS</sequence>
<reference evidence="1 2" key="1">
    <citation type="submission" date="2018-06" db="EMBL/GenBank/DDBJ databases">
        <title>Spirosoma sp. HMF3257 Genome sequencing and assembly.</title>
        <authorList>
            <person name="Kang H."/>
            <person name="Cha I."/>
            <person name="Kim H."/>
            <person name="Kang J."/>
            <person name="Joh K."/>
        </authorList>
    </citation>
    <scope>NUCLEOTIDE SEQUENCE [LARGE SCALE GENOMIC DNA]</scope>
    <source>
        <strain evidence="1 2">HMF3257</strain>
    </source>
</reference>
<evidence type="ECO:0000313" key="2">
    <source>
        <dbReference type="Proteomes" id="UP000249016"/>
    </source>
</evidence>
<proteinExistence type="predicted"/>
<dbReference type="SUPFAM" id="SSF46689">
    <property type="entry name" value="Homeodomain-like"/>
    <property type="match status" value="1"/>
</dbReference>
<accession>A0A327NIM2</accession>
<dbReference type="Pfam" id="PF13565">
    <property type="entry name" value="HTH_32"/>
    <property type="match status" value="1"/>
</dbReference>
<protein>
    <submittedName>
        <fullName evidence="1">Helix-turn-helix domain-containing protein</fullName>
    </submittedName>
</protein>
<comment type="caution">
    <text evidence="1">The sequence shown here is derived from an EMBL/GenBank/DDBJ whole genome shotgun (WGS) entry which is preliminary data.</text>
</comment>
<dbReference type="InterPro" id="IPR009057">
    <property type="entry name" value="Homeodomain-like_sf"/>
</dbReference>
<gene>
    <name evidence="1" type="ORF">HMF3257_11265</name>
</gene>
<dbReference type="OrthoDB" id="1128828at2"/>
<organism evidence="1 2">
    <name type="scientific">Spirosoma telluris</name>
    <dbReference type="NCBI Taxonomy" id="2183553"/>
    <lineage>
        <taxon>Bacteria</taxon>
        <taxon>Pseudomonadati</taxon>
        <taxon>Bacteroidota</taxon>
        <taxon>Cytophagia</taxon>
        <taxon>Cytophagales</taxon>
        <taxon>Cytophagaceae</taxon>
        <taxon>Spirosoma</taxon>
    </lineage>
</organism>
<keyword evidence="2" id="KW-1185">Reference proteome</keyword>
<evidence type="ECO:0000313" key="1">
    <source>
        <dbReference type="EMBL" id="RAI74695.1"/>
    </source>
</evidence>
<dbReference type="Proteomes" id="UP000249016">
    <property type="component" value="Unassembled WGS sequence"/>
</dbReference>